<feature type="transmembrane region" description="Helical" evidence="1">
    <location>
        <begin position="169"/>
        <end position="191"/>
    </location>
</feature>
<keyword evidence="1" id="KW-0472">Membrane</keyword>
<feature type="transmembrane region" description="Helical" evidence="1">
    <location>
        <begin position="66"/>
        <end position="87"/>
    </location>
</feature>
<reference evidence="2 3" key="1">
    <citation type="submission" date="2024-02" db="EMBL/GenBank/DDBJ databases">
        <title>STSV induces naive adaptation in Sulfolobus.</title>
        <authorList>
            <person name="Xiang X."/>
            <person name="Song M."/>
        </authorList>
    </citation>
    <scope>NUCLEOTIDE SEQUENCE [LARGE SCALE GENOMIC DNA]</scope>
    <source>
        <strain evidence="2 3">RT2</strain>
    </source>
</reference>
<protein>
    <submittedName>
        <fullName evidence="2">Uncharacterized protein</fullName>
    </submittedName>
</protein>
<feature type="transmembrane region" description="Helical" evidence="1">
    <location>
        <begin position="5"/>
        <end position="21"/>
    </location>
</feature>
<evidence type="ECO:0000313" key="3">
    <source>
        <dbReference type="Proteomes" id="UP001432202"/>
    </source>
</evidence>
<sequence length="242" mass="27183">MKLYFLSIVPIVMSLLLIYLFPLDNLLPIIIFWFFLSYLFLRTVFKGEIQVMMDYKKGSKWGIFSSYLLVHYLVYSVAIIELLTYIYKPITVNSQTPFISVFSTPFGSTPSLPNFGLSLLFNPTVTAFIPPNIVIELSLYSIAMGLYIAILVTSSLITIISINKKFKYFAFIPLIGIIAGASCCVSIPVLLAESLELSNIVFLSTTAWQAIFIAYVSLPILTVAFLKHLSSSLLKVRSKLVR</sequence>
<evidence type="ECO:0000313" key="2">
    <source>
        <dbReference type="EMBL" id="WWQ59535.1"/>
    </source>
</evidence>
<dbReference type="RefSeq" id="WP_338598769.1">
    <property type="nucleotide sequence ID" value="NZ_CP146016.1"/>
</dbReference>
<accession>A0AAX4KXR3</accession>
<keyword evidence="1" id="KW-1133">Transmembrane helix</keyword>
<dbReference type="GeneID" id="89336808"/>
<dbReference type="AlphaFoldDB" id="A0AAX4KXR3"/>
<name>A0AAX4KXR3_9CREN</name>
<feature type="transmembrane region" description="Helical" evidence="1">
    <location>
        <begin position="27"/>
        <end position="45"/>
    </location>
</feature>
<dbReference type="EMBL" id="CP146016">
    <property type="protein sequence ID" value="WWQ59535.1"/>
    <property type="molecule type" value="Genomic_DNA"/>
</dbReference>
<keyword evidence="1" id="KW-0812">Transmembrane</keyword>
<organism evidence="2 3">
    <name type="scientific">Sulfolobus tengchongensis</name>
    <dbReference type="NCBI Taxonomy" id="207809"/>
    <lineage>
        <taxon>Archaea</taxon>
        <taxon>Thermoproteota</taxon>
        <taxon>Thermoprotei</taxon>
        <taxon>Sulfolobales</taxon>
        <taxon>Sulfolobaceae</taxon>
        <taxon>Sulfolobus</taxon>
    </lineage>
</organism>
<feature type="transmembrane region" description="Helical" evidence="1">
    <location>
        <begin position="139"/>
        <end position="162"/>
    </location>
</feature>
<proteinExistence type="predicted"/>
<dbReference type="Proteomes" id="UP001432202">
    <property type="component" value="Chromosome"/>
</dbReference>
<gene>
    <name evidence="2" type="ORF">V6M85_08525</name>
</gene>
<feature type="transmembrane region" description="Helical" evidence="1">
    <location>
        <begin position="211"/>
        <end position="229"/>
    </location>
</feature>
<evidence type="ECO:0000256" key="1">
    <source>
        <dbReference type="SAM" id="Phobius"/>
    </source>
</evidence>
<keyword evidence="3" id="KW-1185">Reference proteome</keyword>